<organism evidence="2 3">
    <name type="scientific">Brassica cretica</name>
    <name type="common">Mustard</name>
    <dbReference type="NCBI Taxonomy" id="69181"/>
    <lineage>
        <taxon>Eukaryota</taxon>
        <taxon>Viridiplantae</taxon>
        <taxon>Streptophyta</taxon>
        <taxon>Embryophyta</taxon>
        <taxon>Tracheophyta</taxon>
        <taxon>Spermatophyta</taxon>
        <taxon>Magnoliopsida</taxon>
        <taxon>eudicotyledons</taxon>
        <taxon>Gunneridae</taxon>
        <taxon>Pentapetalae</taxon>
        <taxon>rosids</taxon>
        <taxon>malvids</taxon>
        <taxon>Brassicales</taxon>
        <taxon>Brassicaceae</taxon>
        <taxon>Brassiceae</taxon>
        <taxon>Brassica</taxon>
    </lineage>
</organism>
<sequence>MRTRAVAVGSRAVLDVDTSWDGVANGLGFVGIVGFGLGFQSKSTRTVSVREGASMDQERLGAGADQVDTSWNRVANGLGFVGIVGFRLGFQSKSARTVSVREGASVVRSTNAKVNKKINERTGVKKGIIRVGKNRNVARFYLTSPSCLSLSPSSVSNRKDHSFSFSSILDFLWRFDLDRHRGSIDSGIKDAFFLIQNKPLHLLSLDSTTTAFCCTEEPQKKRKDREREEVEDGLKDEAADLLRPL</sequence>
<accession>A0A8S9RIB7</accession>
<gene>
    <name evidence="2" type="ORF">F2Q69_00060591</name>
</gene>
<dbReference type="Proteomes" id="UP000712600">
    <property type="component" value="Unassembled WGS sequence"/>
</dbReference>
<feature type="region of interest" description="Disordered" evidence="1">
    <location>
        <begin position="218"/>
        <end position="245"/>
    </location>
</feature>
<evidence type="ECO:0000313" key="2">
    <source>
        <dbReference type="EMBL" id="KAF3572884.1"/>
    </source>
</evidence>
<name>A0A8S9RIB7_BRACR</name>
<dbReference type="EMBL" id="QGKX02000095">
    <property type="protein sequence ID" value="KAF3572884.1"/>
    <property type="molecule type" value="Genomic_DNA"/>
</dbReference>
<evidence type="ECO:0000256" key="1">
    <source>
        <dbReference type="SAM" id="MobiDB-lite"/>
    </source>
</evidence>
<proteinExistence type="predicted"/>
<comment type="caution">
    <text evidence="2">The sequence shown here is derived from an EMBL/GenBank/DDBJ whole genome shotgun (WGS) entry which is preliminary data.</text>
</comment>
<protein>
    <submittedName>
        <fullName evidence="2">Uncharacterized protein</fullName>
    </submittedName>
</protein>
<reference evidence="2" key="1">
    <citation type="submission" date="2019-12" db="EMBL/GenBank/DDBJ databases">
        <title>Genome sequencing and annotation of Brassica cretica.</title>
        <authorList>
            <person name="Studholme D.J."/>
            <person name="Sarris P."/>
        </authorList>
    </citation>
    <scope>NUCLEOTIDE SEQUENCE</scope>
    <source>
        <strain evidence="2">PFS-109/04</strain>
        <tissue evidence="2">Leaf</tissue>
    </source>
</reference>
<feature type="compositionally biased region" description="Basic and acidic residues" evidence="1">
    <location>
        <begin position="225"/>
        <end position="245"/>
    </location>
</feature>
<dbReference type="AlphaFoldDB" id="A0A8S9RIB7"/>
<evidence type="ECO:0000313" key="3">
    <source>
        <dbReference type="Proteomes" id="UP000712600"/>
    </source>
</evidence>